<evidence type="ECO:0000313" key="15">
    <source>
        <dbReference type="EMBL" id="OMH86070.1"/>
    </source>
</evidence>
<dbReference type="Pfam" id="PF02463">
    <property type="entry name" value="SMC_N"/>
    <property type="match status" value="1"/>
</dbReference>
<evidence type="ECO:0000256" key="2">
    <source>
        <dbReference type="ARBA" id="ARBA00006005"/>
    </source>
</evidence>
<evidence type="ECO:0000256" key="5">
    <source>
        <dbReference type="ARBA" id="ARBA00022741"/>
    </source>
</evidence>
<evidence type="ECO:0000256" key="11">
    <source>
        <dbReference type="ARBA" id="ARBA00023306"/>
    </source>
</evidence>
<keyword evidence="4" id="KW-0132">Cell division</keyword>
<keyword evidence="16" id="KW-1185">Reference proteome</keyword>
<accession>A0A1R1PYP0</accession>
<dbReference type="InterPro" id="IPR027417">
    <property type="entry name" value="P-loop_NTPase"/>
</dbReference>
<comment type="subcellular location">
    <subcellularLocation>
        <location evidence="1">Nucleus</location>
    </subcellularLocation>
</comment>
<evidence type="ECO:0000256" key="9">
    <source>
        <dbReference type="ARBA" id="ARBA00023067"/>
    </source>
</evidence>
<dbReference type="EMBL" id="LSSK01000019">
    <property type="protein sequence ID" value="OMH86070.1"/>
    <property type="molecule type" value="Genomic_DNA"/>
</dbReference>
<keyword evidence="10" id="KW-0539">Nucleus</keyword>
<evidence type="ECO:0000313" key="16">
    <source>
        <dbReference type="Proteomes" id="UP000188320"/>
    </source>
</evidence>
<gene>
    <name evidence="15" type="ORF">AX774_g386</name>
</gene>
<evidence type="ECO:0000259" key="14">
    <source>
        <dbReference type="Pfam" id="PF02463"/>
    </source>
</evidence>
<evidence type="ECO:0000256" key="12">
    <source>
        <dbReference type="SAM" id="Coils"/>
    </source>
</evidence>
<evidence type="ECO:0000256" key="4">
    <source>
        <dbReference type="ARBA" id="ARBA00022618"/>
    </source>
</evidence>
<dbReference type="GO" id="GO:0005634">
    <property type="term" value="C:nucleus"/>
    <property type="evidence" value="ECO:0007669"/>
    <property type="project" value="UniProtKB-SubCell"/>
</dbReference>
<evidence type="ECO:0000256" key="6">
    <source>
        <dbReference type="ARBA" id="ARBA00022776"/>
    </source>
</evidence>
<keyword evidence="7" id="KW-0067">ATP-binding</keyword>
<keyword evidence="11" id="KW-0131">Cell cycle</keyword>
<dbReference type="Proteomes" id="UP000188320">
    <property type="component" value="Unassembled WGS sequence"/>
</dbReference>
<proteinExistence type="inferred from homology"/>
<dbReference type="OrthoDB" id="5575062at2759"/>
<comment type="similarity">
    <text evidence="2">Belongs to the SMC family. SMC4 subfamily.</text>
</comment>
<comment type="caution">
    <text evidence="15">The sequence shown here is derived from an EMBL/GenBank/DDBJ whole genome shotgun (WGS) entry which is preliminary data.</text>
</comment>
<dbReference type="GO" id="GO:0005524">
    <property type="term" value="F:ATP binding"/>
    <property type="evidence" value="ECO:0007669"/>
    <property type="project" value="UniProtKB-KW"/>
</dbReference>
<dbReference type="FunFam" id="3.40.50.300:FF:000481">
    <property type="entry name" value="Structural maintenance of chromosomes 4"/>
    <property type="match status" value="1"/>
</dbReference>
<dbReference type="GO" id="GO:0007076">
    <property type="term" value="P:mitotic chromosome condensation"/>
    <property type="evidence" value="ECO:0007669"/>
    <property type="project" value="TreeGrafter"/>
</dbReference>
<evidence type="ECO:0000256" key="10">
    <source>
        <dbReference type="ARBA" id="ARBA00023242"/>
    </source>
</evidence>
<sequence length="548" mass="62392">MTGGGNKINRGAMSSVPQKAYVSPQRMKDLTSERATVESEYKLNVEKKHKKQKELERQQKRYLELETLLPKLEIELRAADENVKTAKKTLNELKRPEANQLSKEDTAKVDSLRQQEEQQHRNIEKLREQCKNIEQEIRELNTKIMQAGGVALRTQTVKVDGIKEKIALINEEITSGDVKKTKAGLELARGSKELGRCKDEKERVHEELEQVNASIGNKRQLQAKLSEELKDTRIQAEEIKDQVEAFKSELDVNINKFNKIRKAGAKLQMEADDLERAETEHQRKGKYWKSSIESLVLQTLPAELEEAVDIPTTLPVFEEETLCETDEAMLEKEIEQIQAKLQTAKPNLSVLVEFAKRAKELGAHTAELDSITTQRDDAVESYTRLHKQRLDEFMAGFNAISHKLKEMYQLITLGGSAELELVDSLDPFAEGIVFSVMPPKKSWKNISDLSGGEKTLSSLALVFALHQYKPTPIYVMDEIDAALDFRNVSIVANYIKERTKDAQFIVISLRNNMFELADWLVGVYKFENKTKSLPVNPKPFQKLLSNSL</sequence>
<dbReference type="AlphaFoldDB" id="A0A1R1PYP0"/>
<dbReference type="GO" id="GO:0000796">
    <property type="term" value="C:condensin complex"/>
    <property type="evidence" value="ECO:0007669"/>
    <property type="project" value="TreeGrafter"/>
</dbReference>
<dbReference type="PANTHER" id="PTHR18937">
    <property type="entry name" value="STRUCTURAL MAINTENANCE OF CHROMOSOMES SMC FAMILY MEMBER"/>
    <property type="match status" value="1"/>
</dbReference>
<evidence type="ECO:0000256" key="13">
    <source>
        <dbReference type="SAM" id="MobiDB-lite"/>
    </source>
</evidence>
<evidence type="ECO:0000256" key="8">
    <source>
        <dbReference type="ARBA" id="ARBA00023054"/>
    </source>
</evidence>
<organism evidence="15 16">
    <name type="scientific">Zancudomyces culisetae</name>
    <name type="common">Gut fungus</name>
    <name type="synonym">Smittium culisetae</name>
    <dbReference type="NCBI Taxonomy" id="1213189"/>
    <lineage>
        <taxon>Eukaryota</taxon>
        <taxon>Fungi</taxon>
        <taxon>Fungi incertae sedis</taxon>
        <taxon>Zoopagomycota</taxon>
        <taxon>Kickxellomycotina</taxon>
        <taxon>Harpellomycetes</taxon>
        <taxon>Harpellales</taxon>
        <taxon>Legeriomycetaceae</taxon>
        <taxon>Zancudomyces</taxon>
    </lineage>
</organism>
<feature type="region of interest" description="Disordered" evidence="13">
    <location>
        <begin position="94"/>
        <end position="121"/>
    </location>
</feature>
<dbReference type="SUPFAM" id="SSF52540">
    <property type="entry name" value="P-loop containing nucleoside triphosphate hydrolases"/>
    <property type="match status" value="1"/>
</dbReference>
<feature type="coiled-coil region" evidence="12">
    <location>
        <begin position="194"/>
        <end position="280"/>
    </location>
</feature>
<name>A0A1R1PYP0_ZANCU</name>
<keyword evidence="8 12" id="KW-0175">Coiled coil</keyword>
<feature type="compositionally biased region" description="Basic and acidic residues" evidence="13">
    <location>
        <begin position="26"/>
        <end position="35"/>
    </location>
</feature>
<keyword evidence="5" id="KW-0547">Nucleotide-binding</keyword>
<keyword evidence="6" id="KW-0498">Mitosis</keyword>
<evidence type="ECO:0000256" key="7">
    <source>
        <dbReference type="ARBA" id="ARBA00022840"/>
    </source>
</evidence>
<dbReference type="GO" id="GO:0051301">
    <property type="term" value="P:cell division"/>
    <property type="evidence" value="ECO:0007669"/>
    <property type="project" value="UniProtKB-KW"/>
</dbReference>
<dbReference type="Gene3D" id="3.40.50.300">
    <property type="entry name" value="P-loop containing nucleotide triphosphate hydrolases"/>
    <property type="match status" value="1"/>
</dbReference>
<feature type="domain" description="RecF/RecN/SMC N-terminal" evidence="14">
    <location>
        <begin position="33"/>
        <end position="531"/>
    </location>
</feature>
<dbReference type="InterPro" id="IPR003395">
    <property type="entry name" value="RecF/RecN/SMC_N"/>
</dbReference>
<reference evidence="16" key="1">
    <citation type="submission" date="2017-01" db="EMBL/GenBank/DDBJ databases">
        <authorList>
            <person name="Wang Y."/>
            <person name="White M."/>
            <person name="Kvist S."/>
            <person name="Moncalvo J.-M."/>
        </authorList>
    </citation>
    <scope>NUCLEOTIDE SEQUENCE [LARGE SCALE GENOMIC DNA]</scope>
    <source>
        <strain evidence="16">COL-18-3</strain>
    </source>
</reference>
<keyword evidence="9" id="KW-0226">DNA condensation</keyword>
<evidence type="ECO:0000256" key="1">
    <source>
        <dbReference type="ARBA" id="ARBA00004123"/>
    </source>
</evidence>
<feature type="region of interest" description="Disordered" evidence="13">
    <location>
        <begin position="1"/>
        <end position="35"/>
    </location>
</feature>
<dbReference type="PANTHER" id="PTHR18937:SF172">
    <property type="entry name" value="STRUCTURAL MAINTENANCE OF CHROMOSOMES PROTEIN"/>
    <property type="match status" value="1"/>
</dbReference>
<evidence type="ECO:0000256" key="3">
    <source>
        <dbReference type="ARBA" id="ARBA00018693"/>
    </source>
</evidence>
<protein>
    <recommendedName>
        <fullName evidence="3">Structural maintenance of chromosomes protein 4</fullName>
    </recommendedName>
</protein>